<feature type="region of interest" description="Disordered" evidence="1">
    <location>
        <begin position="63"/>
        <end position="139"/>
    </location>
</feature>
<dbReference type="Proteomes" id="UP001152797">
    <property type="component" value="Unassembled WGS sequence"/>
</dbReference>
<dbReference type="EMBL" id="CAMXCT010005401">
    <property type="protein sequence ID" value="CAI4012249.1"/>
    <property type="molecule type" value="Genomic_DNA"/>
</dbReference>
<gene>
    <name evidence="3" type="ORF">C1SCF055_LOCUS32384</name>
    <name evidence="4" type="ORF">C1SCF055_LOCUS37329</name>
    <name evidence="2" type="ORF">C1SCF055_LOCUS6375</name>
</gene>
<organism evidence="4">
    <name type="scientific">Cladocopium goreaui</name>
    <dbReference type="NCBI Taxonomy" id="2562237"/>
    <lineage>
        <taxon>Eukaryota</taxon>
        <taxon>Sar</taxon>
        <taxon>Alveolata</taxon>
        <taxon>Dinophyceae</taxon>
        <taxon>Suessiales</taxon>
        <taxon>Symbiodiniaceae</taxon>
        <taxon>Cladocopium</taxon>
    </lineage>
</organism>
<dbReference type="EMBL" id="CAMXCT010000402">
    <property type="protein sequence ID" value="CAI3978313.1"/>
    <property type="molecule type" value="Genomic_DNA"/>
</dbReference>
<keyword evidence="6" id="KW-1185">Reference proteome</keyword>
<comment type="caution">
    <text evidence="4">The sequence shown here is derived from an EMBL/GenBank/DDBJ whole genome shotgun (WGS) entry which is preliminary data.</text>
</comment>
<reference evidence="4" key="1">
    <citation type="submission" date="2022-10" db="EMBL/GenBank/DDBJ databases">
        <authorList>
            <person name="Chen Y."/>
            <person name="Dougan E. K."/>
            <person name="Chan C."/>
            <person name="Rhodes N."/>
            <person name="Thang M."/>
        </authorList>
    </citation>
    <scope>NUCLEOTIDE SEQUENCE</scope>
</reference>
<evidence type="ECO:0000256" key="1">
    <source>
        <dbReference type="SAM" id="MobiDB-lite"/>
    </source>
</evidence>
<sequence length="139" mass="14504">MADAPQYGFAIMSDGSVRAGDCSGTSITPERAQQILNSRTSGESKDDMKVLLAHLLFGAMEASRMREDSPDVTAASSHEAAGDRLANLKGEGKKDGRSVGNQADHHEEESTPATGSLGPSSGIKSKKKKNGKKRCGGGK</sequence>
<name>A0A9P1DL12_9DINO</name>
<dbReference type="EMBL" id="CAMXCT030003891">
    <property type="protein sequence ID" value="CAL4794086.1"/>
    <property type="molecule type" value="Genomic_DNA"/>
</dbReference>
<evidence type="ECO:0000313" key="2">
    <source>
        <dbReference type="EMBL" id="CAI3978313.1"/>
    </source>
</evidence>
<evidence type="ECO:0000313" key="5">
    <source>
        <dbReference type="EMBL" id="CAL1131688.1"/>
    </source>
</evidence>
<dbReference type="EMBL" id="CAMXCT010003891">
    <property type="protein sequence ID" value="CAI4006774.1"/>
    <property type="molecule type" value="Genomic_DNA"/>
</dbReference>
<evidence type="ECO:0000313" key="4">
    <source>
        <dbReference type="EMBL" id="CAI4012249.1"/>
    </source>
</evidence>
<evidence type="ECO:0000313" key="3">
    <source>
        <dbReference type="EMBL" id="CAI4006774.1"/>
    </source>
</evidence>
<protein>
    <submittedName>
        <fullName evidence="4">Uncharacterized protein</fullName>
    </submittedName>
</protein>
<feature type="compositionally biased region" description="Basic and acidic residues" evidence="1">
    <location>
        <begin position="90"/>
        <end position="109"/>
    </location>
</feature>
<dbReference type="EMBL" id="CAMXCT030005401">
    <property type="protein sequence ID" value="CAL4799561.1"/>
    <property type="molecule type" value="Genomic_DNA"/>
</dbReference>
<dbReference type="EMBL" id="CAMXCT020005401">
    <property type="protein sequence ID" value="CAL1165624.1"/>
    <property type="molecule type" value="Genomic_DNA"/>
</dbReference>
<accession>A0A9P1DL12</accession>
<evidence type="ECO:0000313" key="6">
    <source>
        <dbReference type="Proteomes" id="UP001152797"/>
    </source>
</evidence>
<dbReference type="EMBL" id="CAMXCT020003891">
    <property type="protein sequence ID" value="CAL1160149.1"/>
    <property type="molecule type" value="Genomic_DNA"/>
</dbReference>
<feature type="region of interest" description="Disordered" evidence="1">
    <location>
        <begin position="18"/>
        <end position="45"/>
    </location>
</feature>
<dbReference type="EMBL" id="CAMXCT030000402">
    <property type="protein sequence ID" value="CAL4765625.1"/>
    <property type="molecule type" value="Genomic_DNA"/>
</dbReference>
<dbReference type="AlphaFoldDB" id="A0A9P1DL12"/>
<dbReference type="EMBL" id="CAMXCT020000402">
    <property type="protein sequence ID" value="CAL1131688.1"/>
    <property type="molecule type" value="Genomic_DNA"/>
</dbReference>
<reference evidence="5" key="2">
    <citation type="submission" date="2024-04" db="EMBL/GenBank/DDBJ databases">
        <authorList>
            <person name="Chen Y."/>
            <person name="Shah S."/>
            <person name="Dougan E. K."/>
            <person name="Thang M."/>
            <person name="Chan C."/>
        </authorList>
    </citation>
    <scope>NUCLEOTIDE SEQUENCE [LARGE SCALE GENOMIC DNA]</scope>
</reference>
<feature type="compositionally biased region" description="Basic residues" evidence="1">
    <location>
        <begin position="124"/>
        <end position="139"/>
    </location>
</feature>
<proteinExistence type="predicted"/>